<name>A0A8J4Y017_CHIOP</name>
<accession>A0A8J4Y017</accession>
<evidence type="ECO:0000313" key="2">
    <source>
        <dbReference type="Proteomes" id="UP000770661"/>
    </source>
</evidence>
<dbReference type="AlphaFoldDB" id="A0A8J4Y017"/>
<organism evidence="1 2">
    <name type="scientific">Chionoecetes opilio</name>
    <name type="common">Atlantic snow crab</name>
    <name type="synonym">Cancer opilio</name>
    <dbReference type="NCBI Taxonomy" id="41210"/>
    <lineage>
        <taxon>Eukaryota</taxon>
        <taxon>Metazoa</taxon>
        <taxon>Ecdysozoa</taxon>
        <taxon>Arthropoda</taxon>
        <taxon>Crustacea</taxon>
        <taxon>Multicrustacea</taxon>
        <taxon>Malacostraca</taxon>
        <taxon>Eumalacostraca</taxon>
        <taxon>Eucarida</taxon>
        <taxon>Decapoda</taxon>
        <taxon>Pleocyemata</taxon>
        <taxon>Brachyura</taxon>
        <taxon>Eubrachyura</taxon>
        <taxon>Majoidea</taxon>
        <taxon>Majidae</taxon>
        <taxon>Chionoecetes</taxon>
    </lineage>
</organism>
<sequence length="242" mass="26705">MVDRLSQLQDAVNQVKQKKGSLAAGLQSEYIRLHWRRSCRRPTKSSFCTMVPLGEVGLRQVRTDELDALKQRLARHLPHSLAVYGVVSLAARYGLHALRPASILVPTGPRPCCFTVIAPITSGVSTACTGFHPASTRPLATGWPLGRAARGKCQGCLQGSTATQCLLMFWSLKEHTANDVTDRLSRLPQLDWNQPMLIYSVPTVLLQSLQSLSRWGRRRVTPQAPHAGHLYQLKAPSILNAK</sequence>
<gene>
    <name evidence="1" type="ORF">GWK47_007622</name>
</gene>
<reference evidence="1" key="1">
    <citation type="submission" date="2020-07" db="EMBL/GenBank/DDBJ databases">
        <title>The High-quality genome of the commercially important snow crab, Chionoecetes opilio.</title>
        <authorList>
            <person name="Jeong J.-H."/>
            <person name="Ryu S."/>
        </authorList>
    </citation>
    <scope>NUCLEOTIDE SEQUENCE</scope>
    <source>
        <strain evidence="1">MADBK_172401_WGS</strain>
        <tissue evidence="1">Digestive gland</tissue>
    </source>
</reference>
<dbReference type="Proteomes" id="UP000770661">
    <property type="component" value="Unassembled WGS sequence"/>
</dbReference>
<evidence type="ECO:0000313" key="1">
    <source>
        <dbReference type="EMBL" id="KAG0718508.1"/>
    </source>
</evidence>
<comment type="caution">
    <text evidence="1">The sequence shown here is derived from an EMBL/GenBank/DDBJ whole genome shotgun (WGS) entry which is preliminary data.</text>
</comment>
<proteinExistence type="predicted"/>
<keyword evidence="2" id="KW-1185">Reference proteome</keyword>
<dbReference type="EMBL" id="JACEEZ010015926">
    <property type="protein sequence ID" value="KAG0718508.1"/>
    <property type="molecule type" value="Genomic_DNA"/>
</dbReference>
<protein>
    <submittedName>
        <fullName evidence="1">Uncharacterized protein</fullName>
    </submittedName>
</protein>
<dbReference type="OrthoDB" id="6372740at2759"/>